<comment type="caution">
    <text evidence="1">The sequence shown here is derived from an EMBL/GenBank/DDBJ whole genome shotgun (WGS) entry which is preliminary data.</text>
</comment>
<dbReference type="Proteomes" id="UP001151518">
    <property type="component" value="Unassembled WGS sequence"/>
</dbReference>
<proteinExistence type="predicted"/>
<sequence>MENSSAATIKHAIYTLPTPVLAKAIAYSDPHRWWHLNNLSVRAIINTTSFRCEWLCSLATSSKVPLQPTSVGDIVDAACRNLNPVTDLVGSNAWISENLIYALKSKRPVLLNTLAPCLVWTMLLDKKQNLASVVTKHSGIEIDMLNGQLVRALLESKSELWMLEWLDHNSPRIFSTDLHGSCFSMSIFTSWAINNQIDLLSFLAQRHIHLPIRSLLEHALGHSNPTTVEFLVHHSSDHSNGITWNDLLMMACTDATTRLDVFQHIVGNTEPSIVWTFAACCLASHAMLDVSAHKKFTVLRNAPQAELWLTQSLRGRTPIECLCERITYENLSYLSPFIRDYIDLGVPTAGMPSIVSMLCQ</sequence>
<evidence type="ECO:0000313" key="1">
    <source>
        <dbReference type="EMBL" id="KAJ2678116.1"/>
    </source>
</evidence>
<accession>A0A9W8G8A8</accession>
<dbReference type="AlphaFoldDB" id="A0A9W8G8A8"/>
<organism evidence="1 2">
    <name type="scientific">Coemansia spiralis</name>
    <dbReference type="NCBI Taxonomy" id="417178"/>
    <lineage>
        <taxon>Eukaryota</taxon>
        <taxon>Fungi</taxon>
        <taxon>Fungi incertae sedis</taxon>
        <taxon>Zoopagomycota</taxon>
        <taxon>Kickxellomycotina</taxon>
        <taxon>Kickxellomycetes</taxon>
        <taxon>Kickxellales</taxon>
        <taxon>Kickxellaceae</taxon>
        <taxon>Coemansia</taxon>
    </lineage>
</organism>
<protein>
    <submittedName>
        <fullName evidence="1">Uncharacterized protein</fullName>
    </submittedName>
</protein>
<dbReference type="OrthoDB" id="5511526at2759"/>
<gene>
    <name evidence="1" type="ORF">GGI25_002620</name>
</gene>
<evidence type="ECO:0000313" key="2">
    <source>
        <dbReference type="Proteomes" id="UP001151518"/>
    </source>
</evidence>
<name>A0A9W8G8A8_9FUNG</name>
<reference evidence="1" key="1">
    <citation type="submission" date="2022-07" db="EMBL/GenBank/DDBJ databases">
        <title>Phylogenomic reconstructions and comparative analyses of Kickxellomycotina fungi.</title>
        <authorList>
            <person name="Reynolds N.K."/>
            <person name="Stajich J.E."/>
            <person name="Barry K."/>
            <person name="Grigoriev I.V."/>
            <person name="Crous P."/>
            <person name="Smith M.E."/>
        </authorList>
    </citation>
    <scope>NUCLEOTIDE SEQUENCE</scope>
    <source>
        <strain evidence="1">NRRL 3115</strain>
    </source>
</reference>
<dbReference type="EMBL" id="JANBTW010000024">
    <property type="protein sequence ID" value="KAJ2678116.1"/>
    <property type="molecule type" value="Genomic_DNA"/>
</dbReference>